<dbReference type="PANTHER" id="PTHR15904">
    <property type="entry name" value="FAM13"/>
    <property type="match status" value="1"/>
</dbReference>
<feature type="region of interest" description="Disordered" evidence="3">
    <location>
        <begin position="114"/>
        <end position="135"/>
    </location>
</feature>
<evidence type="ECO:0000256" key="3">
    <source>
        <dbReference type="SAM" id="MobiDB-lite"/>
    </source>
</evidence>
<dbReference type="InterPro" id="IPR059029">
    <property type="entry name" value="FAM13A_dom"/>
</dbReference>
<evidence type="ECO:0000313" key="5">
    <source>
        <dbReference type="EMBL" id="RNA22132.1"/>
    </source>
</evidence>
<sequence>MKFSDSKHDSIYDEFDNSIVDSLSELSIASTLQLNPSSKEAINRTISDVISTYLWTSDLRQPCFNDSRKKTKKYEKVSNFEHENLDLIKINDRASCKMAVPTLDFSSFTEKEPKTDEIHNRKDRNSFGKPKSQENILTTKQESTRNSIDIKLKGSESNLKPEFHSHANVKHDIESLLYELKLLKNNIESSEYYNQEVESRLSKQEFEKLNSMAVNLRDLLNRLLEKRKIAKRNIVAEKMTREEIQSEKIDTQKELLAFEEKHGRPQTKLEKDLMRPLYDHYRKVKRLLSKYTSSKGVGELKNEENLADEDEIHNIKDNKPFLNLHSLSLNELNKEKEMATLEKLKLKESIKKYEFEFIKSTGRSLTKEDRELHKEEFEKYKFLKAKLKLIDALIEKYEINHFSKAK</sequence>
<dbReference type="OrthoDB" id="185175at2759"/>
<evidence type="ECO:0000259" key="4">
    <source>
        <dbReference type="Pfam" id="PF26116"/>
    </source>
</evidence>
<keyword evidence="2" id="KW-0175">Coiled coil</keyword>
<feature type="domain" description="FAM13A-like" evidence="4">
    <location>
        <begin position="328"/>
        <end position="396"/>
    </location>
</feature>
<comment type="similarity">
    <text evidence="1">Belongs to the FAM13 family.</text>
</comment>
<gene>
    <name evidence="5" type="ORF">BpHYR1_051861</name>
</gene>
<feature type="compositionally biased region" description="Basic and acidic residues" evidence="3">
    <location>
        <begin position="114"/>
        <end position="126"/>
    </location>
</feature>
<dbReference type="Pfam" id="PF26116">
    <property type="entry name" value="FAM13A"/>
    <property type="match status" value="1"/>
</dbReference>
<organism evidence="5 6">
    <name type="scientific">Brachionus plicatilis</name>
    <name type="common">Marine rotifer</name>
    <name type="synonym">Brachionus muelleri</name>
    <dbReference type="NCBI Taxonomy" id="10195"/>
    <lineage>
        <taxon>Eukaryota</taxon>
        <taxon>Metazoa</taxon>
        <taxon>Spiralia</taxon>
        <taxon>Gnathifera</taxon>
        <taxon>Rotifera</taxon>
        <taxon>Eurotatoria</taxon>
        <taxon>Monogononta</taxon>
        <taxon>Pseudotrocha</taxon>
        <taxon>Ploima</taxon>
        <taxon>Brachionidae</taxon>
        <taxon>Brachionus</taxon>
    </lineage>
</organism>
<comment type="caution">
    <text evidence="5">The sequence shown here is derived from an EMBL/GenBank/DDBJ whole genome shotgun (WGS) entry which is preliminary data.</text>
</comment>
<evidence type="ECO:0000313" key="6">
    <source>
        <dbReference type="Proteomes" id="UP000276133"/>
    </source>
</evidence>
<keyword evidence="6" id="KW-1185">Reference proteome</keyword>
<dbReference type="STRING" id="10195.A0A3M7REY0"/>
<name>A0A3M7REY0_BRAPC</name>
<proteinExistence type="inferred from homology"/>
<evidence type="ECO:0000256" key="1">
    <source>
        <dbReference type="ARBA" id="ARBA00007549"/>
    </source>
</evidence>
<dbReference type="Proteomes" id="UP000276133">
    <property type="component" value="Unassembled WGS sequence"/>
</dbReference>
<evidence type="ECO:0000256" key="2">
    <source>
        <dbReference type="SAM" id="Coils"/>
    </source>
</evidence>
<feature type="coiled-coil region" evidence="2">
    <location>
        <begin position="206"/>
        <end position="261"/>
    </location>
</feature>
<dbReference type="AlphaFoldDB" id="A0A3M7REY0"/>
<dbReference type="InterPro" id="IPR039102">
    <property type="entry name" value="FAM13"/>
</dbReference>
<dbReference type="PANTHER" id="PTHR15904:SF17">
    <property type="entry name" value="RHO-GAP DOMAIN-CONTAINING PROTEIN"/>
    <property type="match status" value="1"/>
</dbReference>
<reference evidence="5 6" key="1">
    <citation type="journal article" date="2018" name="Sci. Rep.">
        <title>Genomic signatures of local adaptation to the degree of environmental predictability in rotifers.</title>
        <authorList>
            <person name="Franch-Gras L."/>
            <person name="Hahn C."/>
            <person name="Garcia-Roger E.M."/>
            <person name="Carmona M.J."/>
            <person name="Serra M."/>
            <person name="Gomez A."/>
        </authorList>
    </citation>
    <scope>NUCLEOTIDE SEQUENCE [LARGE SCALE GENOMIC DNA]</scope>
    <source>
        <strain evidence="5">HYR1</strain>
    </source>
</reference>
<protein>
    <submittedName>
        <fullName evidence="5">FAM13A isoform X1</fullName>
    </submittedName>
</protein>
<accession>A0A3M7REY0</accession>
<dbReference type="EMBL" id="REGN01003526">
    <property type="protein sequence ID" value="RNA22132.1"/>
    <property type="molecule type" value="Genomic_DNA"/>
</dbReference>